<dbReference type="Pfam" id="PF03028">
    <property type="entry name" value="Dynein_heavy"/>
    <property type="match status" value="1"/>
</dbReference>
<feature type="domain" description="Dynein heavy chain C-terminal" evidence="3">
    <location>
        <begin position="581"/>
        <end position="877"/>
    </location>
</feature>
<accession>X6PA12</accession>
<dbReference type="InterPro" id="IPR026983">
    <property type="entry name" value="DHC"/>
</dbReference>
<protein>
    <recommendedName>
        <fullName evidence="6">Dynein heavy chain</fullName>
    </recommendedName>
</protein>
<dbReference type="FunFam" id="1.10.8.720:FF:000003">
    <property type="entry name" value="Cytoplasmic dynein heavy chain 2"/>
    <property type="match status" value="1"/>
</dbReference>
<evidence type="ECO:0000259" key="2">
    <source>
        <dbReference type="Pfam" id="PF18198"/>
    </source>
</evidence>
<dbReference type="GO" id="GO:0008569">
    <property type="term" value="F:minus-end-directed microtubule motor activity"/>
    <property type="evidence" value="ECO:0007669"/>
    <property type="project" value="InterPro"/>
</dbReference>
<dbReference type="InterPro" id="IPR004273">
    <property type="entry name" value="Dynein_heavy_D6_P-loop"/>
</dbReference>
<evidence type="ECO:0000259" key="3">
    <source>
        <dbReference type="Pfam" id="PF18199"/>
    </source>
</evidence>
<dbReference type="GO" id="GO:0051959">
    <property type="term" value="F:dynein light intermediate chain binding"/>
    <property type="evidence" value="ECO:0007669"/>
    <property type="project" value="InterPro"/>
</dbReference>
<evidence type="ECO:0000313" key="4">
    <source>
        <dbReference type="EMBL" id="ETO34884.1"/>
    </source>
</evidence>
<dbReference type="FunFam" id="3.10.490.20:FF:000004">
    <property type="entry name" value="Cytoplasmic dynein heavy chain 2"/>
    <property type="match status" value="1"/>
</dbReference>
<dbReference type="InterPro" id="IPR042219">
    <property type="entry name" value="AAA_lid_11_sf"/>
</dbReference>
<dbReference type="Gene3D" id="3.40.50.300">
    <property type="entry name" value="P-loop containing nucleotide triphosphate hydrolases"/>
    <property type="match status" value="1"/>
</dbReference>
<dbReference type="GO" id="GO:0045505">
    <property type="term" value="F:dynein intermediate chain binding"/>
    <property type="evidence" value="ECO:0007669"/>
    <property type="project" value="InterPro"/>
</dbReference>
<name>X6PA12_RETFI</name>
<dbReference type="Pfam" id="PF18199">
    <property type="entry name" value="Dynein_C"/>
    <property type="match status" value="1"/>
</dbReference>
<dbReference type="GO" id="GO:0007018">
    <property type="term" value="P:microtubule-based movement"/>
    <property type="evidence" value="ECO:0007669"/>
    <property type="project" value="InterPro"/>
</dbReference>
<evidence type="ECO:0008006" key="6">
    <source>
        <dbReference type="Google" id="ProtNLM"/>
    </source>
</evidence>
<sequence length="882" mass="100260">AQTYIDCHPDSQKVTMNQEILMYLLKGCGYKEGKPIPDNIAKSLEITSIGASLVGNLYQLNGFDSLQSEIEKNVEEWMNYRGGPGDANIPNNWESGHATSSHAKLLEQLAVQKAFRPDQMIKTAKLFVEEVFNWKLYEFDANADSLHTIVTEQQNQDTPLLMASTPGNDPSSKIDALASEHFESKAKSSYEAFAMGSPDDYAKADNAITAATKKGTWILLKNVHLSPQWLQGLEKRLHRMKKHDDFRLFMTMEIHPKVPVTLLRKSLIIINEPPLGIKASLQRTFNNVTSARVDKAPRERSRLYILLAWLHAVVLERLRFEPMGWSKGFEFSETDKSCAMDAMDEWIDRLSQGRDNVDPNDIPWDALHKMLVQFVYGGRIDNEFDTSRLTSFVENLFNSEAYNPQFALASKCIELSKEKKNNNNNNGDSKEEDDIQEDYSTVQVGRLGFVVPEFKNEKLNREVLARVVQVTDKDLKIVFLQKYVVFGNVRVNLNGQENWIKRELFRPQQYLMKPAIILPSSTKLVDIKKWVLEVDDNIASNPAMLGLPPRAELLILADRAQNMCIDLMQLQDVEADNAMDELTALLDNTGNEQQGTVPGWMKDLRNNAAKWMDMLNDALPQGLGSLREKPDSIRNPLFRFMRRELNIGSRVLKSMKHGLTQLIQFVDGNIKATNDLRRLVHDLSKETIPKQWSLYIVGQLGVTHWIFDFIKRCKQLNQIAQINFVEDPYQTCLWLGGMFSPQGFTAATRQYVAQKNKDKKWSLESLALSLEVGRESPEANCFIFEGLTLFGAGWDKSSGCLVLSDKTSTTLPVSRFRWTNISEEKDTTELVGQAPDITYVAIPVYLNQSFKELLFSVRLPVFSSLPSETWTQRAVSICVWST</sequence>
<dbReference type="PANTHER" id="PTHR45703:SF36">
    <property type="entry name" value="DYNEIN HEAVY CHAIN, CYTOPLASMIC"/>
    <property type="match status" value="1"/>
</dbReference>
<dbReference type="OMA" id="NTHINFR"/>
<feature type="domain" description="Dynein heavy chain AAA lid" evidence="2">
    <location>
        <begin position="302"/>
        <end position="417"/>
    </location>
</feature>
<keyword evidence="5" id="KW-1185">Reference proteome</keyword>
<dbReference type="InterPro" id="IPR027417">
    <property type="entry name" value="P-loop_NTPase"/>
</dbReference>
<dbReference type="Proteomes" id="UP000023152">
    <property type="component" value="Unassembled WGS sequence"/>
</dbReference>
<dbReference type="Pfam" id="PF18198">
    <property type="entry name" value="AAA_lid_11"/>
    <property type="match status" value="1"/>
</dbReference>
<comment type="caution">
    <text evidence="4">The sequence shown here is derived from an EMBL/GenBank/DDBJ whole genome shotgun (WGS) entry which is preliminary data.</text>
</comment>
<dbReference type="GO" id="GO:0030286">
    <property type="term" value="C:dynein complex"/>
    <property type="evidence" value="ECO:0007669"/>
    <property type="project" value="InterPro"/>
</dbReference>
<dbReference type="InterPro" id="IPR041658">
    <property type="entry name" value="AAA_lid_11"/>
</dbReference>
<feature type="non-terminal residue" evidence="4">
    <location>
        <position position="1"/>
    </location>
</feature>
<dbReference type="Gene3D" id="3.10.490.20">
    <property type="match status" value="1"/>
</dbReference>
<dbReference type="Gene3D" id="1.20.1270.280">
    <property type="match status" value="1"/>
</dbReference>
<gene>
    <name evidence="4" type="ORF">RFI_02203</name>
</gene>
<dbReference type="FunFam" id="3.40.50.300:FF:000373">
    <property type="entry name" value="Cytoplasmic dynein heavy chain 2"/>
    <property type="match status" value="1"/>
</dbReference>
<evidence type="ECO:0000259" key="1">
    <source>
        <dbReference type="Pfam" id="PF03028"/>
    </source>
</evidence>
<dbReference type="InterPro" id="IPR041228">
    <property type="entry name" value="Dynein_C"/>
</dbReference>
<dbReference type="InterPro" id="IPR043160">
    <property type="entry name" value="Dynein_C_barrel"/>
</dbReference>
<reference evidence="4 5" key="1">
    <citation type="journal article" date="2013" name="Curr. Biol.">
        <title>The Genome of the Foraminiferan Reticulomyxa filosa.</title>
        <authorList>
            <person name="Glockner G."/>
            <person name="Hulsmann N."/>
            <person name="Schleicher M."/>
            <person name="Noegel A.A."/>
            <person name="Eichinger L."/>
            <person name="Gallinger C."/>
            <person name="Pawlowski J."/>
            <person name="Sierra R."/>
            <person name="Euteneuer U."/>
            <person name="Pillet L."/>
            <person name="Moustafa A."/>
            <person name="Platzer M."/>
            <person name="Groth M."/>
            <person name="Szafranski K."/>
            <person name="Schliwa M."/>
        </authorList>
    </citation>
    <scope>NUCLEOTIDE SEQUENCE [LARGE SCALE GENOMIC DNA]</scope>
</reference>
<evidence type="ECO:0000313" key="5">
    <source>
        <dbReference type="Proteomes" id="UP000023152"/>
    </source>
</evidence>
<dbReference type="EMBL" id="ASPP01002181">
    <property type="protein sequence ID" value="ETO34884.1"/>
    <property type="molecule type" value="Genomic_DNA"/>
</dbReference>
<feature type="domain" description="Dynein heavy chain region D6 P-loop" evidence="1">
    <location>
        <begin position="156"/>
        <end position="269"/>
    </location>
</feature>
<organism evidence="4 5">
    <name type="scientific">Reticulomyxa filosa</name>
    <dbReference type="NCBI Taxonomy" id="46433"/>
    <lineage>
        <taxon>Eukaryota</taxon>
        <taxon>Sar</taxon>
        <taxon>Rhizaria</taxon>
        <taxon>Retaria</taxon>
        <taxon>Foraminifera</taxon>
        <taxon>Monothalamids</taxon>
        <taxon>Reticulomyxidae</taxon>
        <taxon>Reticulomyxa</taxon>
    </lineage>
</organism>
<dbReference type="PANTHER" id="PTHR45703">
    <property type="entry name" value="DYNEIN HEAVY CHAIN"/>
    <property type="match status" value="1"/>
</dbReference>
<dbReference type="AlphaFoldDB" id="X6PA12"/>
<dbReference type="Gene3D" id="1.10.8.720">
    <property type="entry name" value="Region D6 of dynein motor"/>
    <property type="match status" value="1"/>
</dbReference>
<proteinExistence type="predicted"/>
<dbReference type="OrthoDB" id="14187at2759"/>